<sequence>MKFLTRVVPALLAVSGMVRAASIAVRTKDDFFSEFIDALNKNNLTILANSYERINNTYEGREVIDALQNNGEVTVLAPENESFESDYASLDKEVLLYNTIWGNIDKGFENNGHKLSRRKSTQTRDVVKTGQKRPPPNRRPSKRTNSQDYQVQVIDQLTNDEGWKRSSNGRDPLILIDRAVGSAKVIDRFSFRNIVVLVMDAVLSLPGRISDLLCKPLIKSAPNGLVKFSAALKKAGLLDLVDDRGGRITLFAPVDDQFCDIDK</sequence>
<dbReference type="EMBL" id="CAOJ01010210">
    <property type="protein sequence ID" value="CCO32657.1"/>
    <property type="molecule type" value="Genomic_DNA"/>
</dbReference>
<proteinExistence type="predicted"/>
<evidence type="ECO:0000256" key="1">
    <source>
        <dbReference type="SAM" id="MobiDB-lite"/>
    </source>
</evidence>
<evidence type="ECO:0000313" key="4">
    <source>
        <dbReference type="EMBL" id="CCO32657.1"/>
    </source>
</evidence>
<evidence type="ECO:0000259" key="3">
    <source>
        <dbReference type="PROSITE" id="PS50213"/>
    </source>
</evidence>
<dbReference type="HOGENOM" id="CLU_075139_0_0_1"/>
<evidence type="ECO:0000256" key="2">
    <source>
        <dbReference type="SAM" id="SignalP"/>
    </source>
</evidence>
<gene>
    <name evidence="4" type="ORF">BN14_06720</name>
</gene>
<organism evidence="4 5">
    <name type="scientific">Thanatephorus cucumeris (strain AG1-IB / isolate 7/3/14)</name>
    <name type="common">Lettuce bottom rot fungus</name>
    <name type="synonym">Rhizoctonia solani</name>
    <dbReference type="NCBI Taxonomy" id="1108050"/>
    <lineage>
        <taxon>Eukaryota</taxon>
        <taxon>Fungi</taxon>
        <taxon>Dikarya</taxon>
        <taxon>Basidiomycota</taxon>
        <taxon>Agaricomycotina</taxon>
        <taxon>Agaricomycetes</taxon>
        <taxon>Cantharellales</taxon>
        <taxon>Ceratobasidiaceae</taxon>
        <taxon>Rhizoctonia</taxon>
        <taxon>Rhizoctonia solani AG-1</taxon>
    </lineage>
</organism>
<dbReference type="PROSITE" id="PS50213">
    <property type="entry name" value="FAS1"/>
    <property type="match status" value="1"/>
</dbReference>
<name>M5CA11_THACB</name>
<dbReference type="Gene3D" id="2.30.180.10">
    <property type="entry name" value="FAS1 domain"/>
    <property type="match status" value="1"/>
</dbReference>
<feature type="signal peptide" evidence="2">
    <location>
        <begin position="1"/>
        <end position="20"/>
    </location>
</feature>
<feature type="chain" id="PRO_5004064168" description="FAS1 domain-containing protein" evidence="2">
    <location>
        <begin position="21"/>
        <end position="263"/>
    </location>
</feature>
<protein>
    <recommendedName>
        <fullName evidence="3">FAS1 domain-containing protein</fullName>
    </recommendedName>
</protein>
<dbReference type="InterPro" id="IPR036378">
    <property type="entry name" value="FAS1_dom_sf"/>
</dbReference>
<comment type="caution">
    <text evidence="4">The sequence shown here is derived from an EMBL/GenBank/DDBJ whole genome shotgun (WGS) entry which is preliminary data.</text>
</comment>
<dbReference type="SUPFAM" id="SSF82153">
    <property type="entry name" value="FAS1 domain"/>
    <property type="match status" value="1"/>
</dbReference>
<accession>M5CA11</accession>
<dbReference type="InterPro" id="IPR000782">
    <property type="entry name" value="FAS1_domain"/>
</dbReference>
<evidence type="ECO:0000313" key="5">
    <source>
        <dbReference type="Proteomes" id="UP000012065"/>
    </source>
</evidence>
<feature type="region of interest" description="Disordered" evidence="1">
    <location>
        <begin position="112"/>
        <end position="148"/>
    </location>
</feature>
<dbReference type="AlphaFoldDB" id="M5CA11"/>
<feature type="domain" description="FAS1" evidence="3">
    <location>
        <begin position="206"/>
        <end position="263"/>
    </location>
</feature>
<reference evidence="4 5" key="1">
    <citation type="journal article" date="2013" name="J. Biotechnol.">
        <title>Establishment and interpretation of the genome sequence of the phytopathogenic fungus Rhizoctonia solani AG1-IB isolate 7/3/14.</title>
        <authorList>
            <person name="Wibberg D.W."/>
            <person name="Jelonek L.J."/>
            <person name="Rupp O.R."/>
            <person name="Hennig M.H."/>
            <person name="Eikmeyer F.E."/>
            <person name="Goesmann A.G."/>
            <person name="Hartmann A.H."/>
            <person name="Borriss R.B."/>
            <person name="Grosch R.G."/>
            <person name="Puehler A.P."/>
            <person name="Schlueter A.S."/>
        </authorList>
    </citation>
    <scope>NUCLEOTIDE SEQUENCE [LARGE SCALE GENOMIC DNA]</scope>
    <source>
        <strain evidence="5">AG1-IB / isolate 7/3/14</strain>
    </source>
</reference>
<keyword evidence="2" id="KW-0732">Signal</keyword>
<dbReference type="Proteomes" id="UP000012065">
    <property type="component" value="Unassembled WGS sequence"/>
</dbReference>